<comment type="subcellular location">
    <subcellularLocation>
        <location evidence="1">Nucleus</location>
    </subcellularLocation>
</comment>
<dbReference type="GO" id="GO:0003677">
    <property type="term" value="F:DNA binding"/>
    <property type="evidence" value="ECO:0007669"/>
    <property type="project" value="UniProtKB-KW"/>
</dbReference>
<keyword evidence="3" id="KW-0479">Metal-binding</keyword>
<evidence type="ECO:0000256" key="6">
    <source>
        <dbReference type="ARBA" id="ARBA00023015"/>
    </source>
</evidence>
<dbReference type="Pfam" id="PF05699">
    <property type="entry name" value="Dimer_Tnp_hAT"/>
    <property type="match status" value="1"/>
</dbReference>
<dbReference type="InterPro" id="IPR036236">
    <property type="entry name" value="Znf_C2H2_sf"/>
</dbReference>
<evidence type="ECO:0000256" key="10">
    <source>
        <dbReference type="PROSITE-ProRule" id="PRU00027"/>
    </source>
</evidence>
<dbReference type="GO" id="GO:0046983">
    <property type="term" value="F:protein dimerization activity"/>
    <property type="evidence" value="ECO:0007669"/>
    <property type="project" value="InterPro"/>
</dbReference>
<proteinExistence type="predicted"/>
<evidence type="ECO:0000256" key="1">
    <source>
        <dbReference type="ARBA" id="ARBA00004123"/>
    </source>
</evidence>
<dbReference type="SMART" id="SM00614">
    <property type="entry name" value="ZnF_BED"/>
    <property type="match status" value="1"/>
</dbReference>
<evidence type="ECO:0000256" key="9">
    <source>
        <dbReference type="ARBA" id="ARBA00023242"/>
    </source>
</evidence>
<dbReference type="InterPro" id="IPR052035">
    <property type="entry name" value="ZnF_BED_domain_contain"/>
</dbReference>
<dbReference type="Proteomes" id="UP001160148">
    <property type="component" value="Unassembled WGS sequence"/>
</dbReference>
<dbReference type="SUPFAM" id="SSF140996">
    <property type="entry name" value="Hermes dimerisation domain"/>
    <property type="match status" value="1"/>
</dbReference>
<dbReference type="EMBL" id="CARXXK010000002">
    <property type="protein sequence ID" value="CAI6358474.1"/>
    <property type="molecule type" value="Genomic_DNA"/>
</dbReference>
<reference evidence="12 13" key="1">
    <citation type="submission" date="2023-01" db="EMBL/GenBank/DDBJ databases">
        <authorList>
            <person name="Whitehead M."/>
        </authorList>
    </citation>
    <scope>NUCLEOTIDE SEQUENCE [LARGE SCALE GENOMIC DNA]</scope>
</reference>
<comment type="caution">
    <text evidence="12">The sequence shown here is derived from an EMBL/GenBank/DDBJ whole genome shotgun (WGS) entry which is preliminary data.</text>
</comment>
<gene>
    <name evidence="12" type="ORF">MEUPH1_LOCUS13983</name>
</gene>
<evidence type="ECO:0000256" key="2">
    <source>
        <dbReference type="ARBA" id="ARBA00011738"/>
    </source>
</evidence>
<comment type="subunit">
    <text evidence="2">Homodimer.</text>
</comment>
<dbReference type="SUPFAM" id="SSF57667">
    <property type="entry name" value="beta-beta-alpha zinc fingers"/>
    <property type="match status" value="1"/>
</dbReference>
<dbReference type="InterPro" id="IPR012337">
    <property type="entry name" value="RNaseH-like_sf"/>
</dbReference>
<evidence type="ECO:0000256" key="7">
    <source>
        <dbReference type="ARBA" id="ARBA00023125"/>
    </source>
</evidence>
<evidence type="ECO:0000256" key="5">
    <source>
        <dbReference type="ARBA" id="ARBA00022833"/>
    </source>
</evidence>
<dbReference type="GO" id="GO:0008270">
    <property type="term" value="F:zinc ion binding"/>
    <property type="evidence" value="ECO:0007669"/>
    <property type="project" value="UniProtKB-KW"/>
</dbReference>
<keyword evidence="13" id="KW-1185">Reference proteome</keyword>
<sequence>MSEVWQVFIKTDCGLRAQCQICKKTYANSGTNTTNLWNHLQSKHKSKFKELDDQRKGFSGSPSPSSLLVNIDECDDEGSFSSTATTIPCSVNSTSSKMKNEKKMNQLPITSYTLTATAQARIDNVLAYFISTDMMPYSIVSKDGFKMYTNALNASYKIPSRKTMTESRIPYLYKVTKENVETIAKNTLFMSFTTDCWTSVANQPFMALTGHYIDNDFNLGCICLGCIELIEDHTGDNIADALIMLFLEYNIEIPSNKICSFTTDHGSNVLKAVKNLNITHTPCFGHAFNIAVGRIFLLQQVNVIVVKVKKIQNIFAHSWQAVKHLKTEQERFGLKCIKIPSYSKTRWWSLLDLIKVVITQELALSSFLRTYKKGEYKKCIIDVEEFEVLKCIEMVLSPVREIADNLAGETYVTASAIYPVINNIKNKINEVSTNENTAELKTEMYNTISDLLDNRYNDNNALKITMVLDPRFKMKYINDTDQISVKYAMKTECLSAWLVWNEMHNGKEDGTDNLSMDNYSSPSKKVKQSGLLAIFGEPNVPNNRSLNQEDDTTPHKIEKEIEFYTGLPTISFCQNPLKWWNLNSSMYPFLTILARKFLTIQATSVASERVFSKGGLIVTDHRATLTNDHASQLVFLSANKAHVPIPV</sequence>
<keyword evidence="5" id="KW-0862">Zinc</keyword>
<accession>A0AAV0WQX7</accession>
<dbReference type="GO" id="GO:0005634">
    <property type="term" value="C:nucleus"/>
    <property type="evidence" value="ECO:0007669"/>
    <property type="project" value="UniProtKB-SubCell"/>
</dbReference>
<keyword evidence="4 10" id="KW-0863">Zinc-finger</keyword>
<evidence type="ECO:0000256" key="3">
    <source>
        <dbReference type="ARBA" id="ARBA00022723"/>
    </source>
</evidence>
<keyword evidence="8" id="KW-0804">Transcription</keyword>
<evidence type="ECO:0000256" key="8">
    <source>
        <dbReference type="ARBA" id="ARBA00023163"/>
    </source>
</evidence>
<evidence type="ECO:0000259" key="11">
    <source>
        <dbReference type="PROSITE" id="PS50808"/>
    </source>
</evidence>
<organism evidence="12 13">
    <name type="scientific">Macrosiphum euphorbiae</name>
    <name type="common">potato aphid</name>
    <dbReference type="NCBI Taxonomy" id="13131"/>
    <lineage>
        <taxon>Eukaryota</taxon>
        <taxon>Metazoa</taxon>
        <taxon>Ecdysozoa</taxon>
        <taxon>Arthropoda</taxon>
        <taxon>Hexapoda</taxon>
        <taxon>Insecta</taxon>
        <taxon>Pterygota</taxon>
        <taxon>Neoptera</taxon>
        <taxon>Paraneoptera</taxon>
        <taxon>Hemiptera</taxon>
        <taxon>Sternorrhyncha</taxon>
        <taxon>Aphidomorpha</taxon>
        <taxon>Aphidoidea</taxon>
        <taxon>Aphididae</taxon>
        <taxon>Macrosiphini</taxon>
        <taxon>Macrosiphum</taxon>
    </lineage>
</organism>
<evidence type="ECO:0000256" key="4">
    <source>
        <dbReference type="ARBA" id="ARBA00022771"/>
    </source>
</evidence>
<dbReference type="PROSITE" id="PS50808">
    <property type="entry name" value="ZF_BED"/>
    <property type="match status" value="1"/>
</dbReference>
<name>A0AAV0WQX7_9HEMI</name>
<protein>
    <recommendedName>
        <fullName evidence="11">BED-type domain-containing protein</fullName>
    </recommendedName>
</protein>
<keyword evidence="7" id="KW-0238">DNA-binding</keyword>
<dbReference type="PANTHER" id="PTHR46481:SF9">
    <property type="entry name" value="ZINC FINGER BED DOMAIN-CONTAINING PROTEIN 1-LIKE"/>
    <property type="match status" value="1"/>
</dbReference>
<dbReference type="Pfam" id="PF14372">
    <property type="entry name" value="hAT-like_RNase-H"/>
    <property type="match status" value="1"/>
</dbReference>
<keyword evidence="6" id="KW-0805">Transcription regulation</keyword>
<evidence type="ECO:0000313" key="12">
    <source>
        <dbReference type="EMBL" id="CAI6358474.1"/>
    </source>
</evidence>
<dbReference type="InterPro" id="IPR003656">
    <property type="entry name" value="Znf_BED"/>
</dbReference>
<dbReference type="AlphaFoldDB" id="A0AAV0WQX7"/>
<dbReference type="SUPFAM" id="SSF53098">
    <property type="entry name" value="Ribonuclease H-like"/>
    <property type="match status" value="1"/>
</dbReference>
<dbReference type="InterPro" id="IPR025525">
    <property type="entry name" value="hAT-like_transposase_RNase-H"/>
</dbReference>
<evidence type="ECO:0000313" key="13">
    <source>
        <dbReference type="Proteomes" id="UP001160148"/>
    </source>
</evidence>
<dbReference type="Pfam" id="PF02892">
    <property type="entry name" value="zf-BED"/>
    <property type="match status" value="1"/>
</dbReference>
<feature type="domain" description="BED-type" evidence="11">
    <location>
        <begin position="1"/>
        <end position="51"/>
    </location>
</feature>
<dbReference type="PANTHER" id="PTHR46481">
    <property type="entry name" value="ZINC FINGER BED DOMAIN-CONTAINING PROTEIN 4"/>
    <property type="match status" value="1"/>
</dbReference>
<dbReference type="InterPro" id="IPR008906">
    <property type="entry name" value="HATC_C_dom"/>
</dbReference>
<keyword evidence="9" id="KW-0539">Nucleus</keyword>